<dbReference type="GO" id="GO:0006508">
    <property type="term" value="P:proteolysis"/>
    <property type="evidence" value="ECO:0007669"/>
    <property type="project" value="InterPro"/>
</dbReference>
<dbReference type="GO" id="GO:0004190">
    <property type="term" value="F:aspartic-type endopeptidase activity"/>
    <property type="evidence" value="ECO:0007669"/>
    <property type="project" value="InterPro"/>
</dbReference>
<name>A0A0C9TEB7_PAXIN</name>
<dbReference type="AlphaFoldDB" id="A0A0C9TEB7"/>
<evidence type="ECO:0000313" key="3">
    <source>
        <dbReference type="EMBL" id="KIJ13940.1"/>
    </source>
</evidence>
<dbReference type="HOGENOM" id="CLU_043855_0_0_1"/>
<dbReference type="Pfam" id="PF00026">
    <property type="entry name" value="Asp"/>
    <property type="match status" value="1"/>
</dbReference>
<dbReference type="OrthoDB" id="2747330at2759"/>
<feature type="domain" description="Peptidase A1" evidence="2">
    <location>
        <begin position="15"/>
        <end position="305"/>
    </location>
</feature>
<gene>
    <name evidence="3" type="ORF">PAXINDRAFT_156325</name>
</gene>
<dbReference type="InterPro" id="IPR021109">
    <property type="entry name" value="Peptidase_aspartic_dom_sf"/>
</dbReference>
<keyword evidence="4" id="KW-1185">Reference proteome</keyword>
<protein>
    <recommendedName>
        <fullName evidence="2">Peptidase A1 domain-containing protein</fullName>
    </recommendedName>
</protein>
<reference evidence="4" key="2">
    <citation type="submission" date="2015-01" db="EMBL/GenBank/DDBJ databases">
        <title>Evolutionary Origins and Diversification of the Mycorrhizal Mutualists.</title>
        <authorList>
            <consortium name="DOE Joint Genome Institute"/>
            <consortium name="Mycorrhizal Genomics Consortium"/>
            <person name="Kohler A."/>
            <person name="Kuo A."/>
            <person name="Nagy L.G."/>
            <person name="Floudas D."/>
            <person name="Copeland A."/>
            <person name="Barry K.W."/>
            <person name="Cichocki N."/>
            <person name="Veneault-Fourrey C."/>
            <person name="LaButti K."/>
            <person name="Lindquist E.A."/>
            <person name="Lipzen A."/>
            <person name="Lundell T."/>
            <person name="Morin E."/>
            <person name="Murat C."/>
            <person name="Riley R."/>
            <person name="Ohm R."/>
            <person name="Sun H."/>
            <person name="Tunlid A."/>
            <person name="Henrissat B."/>
            <person name="Grigoriev I.V."/>
            <person name="Hibbett D.S."/>
            <person name="Martin F."/>
        </authorList>
    </citation>
    <scope>NUCLEOTIDE SEQUENCE [LARGE SCALE GENOMIC DNA]</scope>
    <source>
        <strain evidence="4">ATCC 200175</strain>
    </source>
</reference>
<dbReference type="SUPFAM" id="SSF50630">
    <property type="entry name" value="Acid proteases"/>
    <property type="match status" value="1"/>
</dbReference>
<dbReference type="PROSITE" id="PS51767">
    <property type="entry name" value="PEPTIDASE_A1"/>
    <property type="match status" value="1"/>
</dbReference>
<dbReference type="Proteomes" id="UP000053647">
    <property type="component" value="Unassembled WGS sequence"/>
</dbReference>
<comment type="similarity">
    <text evidence="1">Belongs to the peptidase A1 family.</text>
</comment>
<accession>A0A0C9TEB7</accession>
<dbReference type="InterPro" id="IPR001461">
    <property type="entry name" value="Aspartic_peptidase_A1"/>
</dbReference>
<evidence type="ECO:0000313" key="4">
    <source>
        <dbReference type="Proteomes" id="UP000053647"/>
    </source>
</evidence>
<reference evidence="3 4" key="1">
    <citation type="submission" date="2014-06" db="EMBL/GenBank/DDBJ databases">
        <authorList>
            <consortium name="DOE Joint Genome Institute"/>
            <person name="Kuo A."/>
            <person name="Kohler A."/>
            <person name="Nagy L.G."/>
            <person name="Floudas D."/>
            <person name="Copeland A."/>
            <person name="Barry K.W."/>
            <person name="Cichocki N."/>
            <person name="Veneault-Fourrey C."/>
            <person name="LaButti K."/>
            <person name="Lindquist E.A."/>
            <person name="Lipzen A."/>
            <person name="Lundell T."/>
            <person name="Morin E."/>
            <person name="Murat C."/>
            <person name="Sun H."/>
            <person name="Tunlid A."/>
            <person name="Henrissat B."/>
            <person name="Grigoriev I.V."/>
            <person name="Hibbett D.S."/>
            <person name="Martin F."/>
            <person name="Nordberg H.P."/>
            <person name="Cantor M.N."/>
            <person name="Hua S.X."/>
        </authorList>
    </citation>
    <scope>NUCLEOTIDE SEQUENCE [LARGE SCALE GENOMIC DNA]</scope>
    <source>
        <strain evidence="3 4">ATCC 200175</strain>
    </source>
</reference>
<sequence length="305" mass="32369">MNVPPYLLDGEFNSATVPTLIGTPPQEINLTVGVYTGLLAAYGYDCVLCAGPTLFDSSLSSTFNSSNTTWSSAIPSFNGTDVNDTVSFGGLFDVADQGLVYINDGSKYPSIIWNGLLGLFLNPLNASSISEHLFTHLYQSSSILNPVIGMRFDPANPKLTIGALDPNDYEGTINWVEMSQHPDPNGDYYNTFSVDGVKGYNGTFLPFGGNLTAALDSYSCPGYYGFAFPSGANRTQAQISQTPTSTPTNSAQCLSLITPTSTPTASVVLASAALSSSKKYNVYGQPGSEPVSLFGVGDMPQMVWN</sequence>
<proteinExistence type="inferred from homology"/>
<evidence type="ECO:0000259" key="2">
    <source>
        <dbReference type="PROSITE" id="PS51767"/>
    </source>
</evidence>
<dbReference type="EMBL" id="KN819347">
    <property type="protein sequence ID" value="KIJ13940.1"/>
    <property type="molecule type" value="Genomic_DNA"/>
</dbReference>
<dbReference type="InterPro" id="IPR033121">
    <property type="entry name" value="PEPTIDASE_A1"/>
</dbReference>
<dbReference type="PANTHER" id="PTHR47966">
    <property type="entry name" value="BETA-SITE APP-CLEAVING ENZYME, ISOFORM A-RELATED"/>
    <property type="match status" value="1"/>
</dbReference>
<organism evidence="3 4">
    <name type="scientific">Paxillus involutus ATCC 200175</name>
    <dbReference type="NCBI Taxonomy" id="664439"/>
    <lineage>
        <taxon>Eukaryota</taxon>
        <taxon>Fungi</taxon>
        <taxon>Dikarya</taxon>
        <taxon>Basidiomycota</taxon>
        <taxon>Agaricomycotina</taxon>
        <taxon>Agaricomycetes</taxon>
        <taxon>Agaricomycetidae</taxon>
        <taxon>Boletales</taxon>
        <taxon>Paxilineae</taxon>
        <taxon>Paxillaceae</taxon>
        <taxon>Paxillus</taxon>
    </lineage>
</organism>
<dbReference type="Gene3D" id="2.40.70.10">
    <property type="entry name" value="Acid Proteases"/>
    <property type="match status" value="1"/>
</dbReference>
<evidence type="ECO:0000256" key="1">
    <source>
        <dbReference type="ARBA" id="ARBA00007447"/>
    </source>
</evidence>